<dbReference type="Proteomes" id="UP000289323">
    <property type="component" value="Unassembled WGS sequence"/>
</dbReference>
<reference evidence="12 13" key="1">
    <citation type="submission" date="2018-04" db="EMBL/GenBank/DDBJ databases">
        <authorList>
            <person name="Huttner S."/>
            <person name="Dainat J."/>
        </authorList>
    </citation>
    <scope>NUCLEOTIDE SEQUENCE [LARGE SCALE GENOMIC DNA]</scope>
</reference>
<evidence type="ECO:0000256" key="8">
    <source>
        <dbReference type="ARBA" id="ARBA00022824"/>
    </source>
</evidence>
<dbReference type="SUPFAM" id="SSF53756">
    <property type="entry name" value="UDP-Glycosyltransferase/glycogen phosphorylase"/>
    <property type="match status" value="1"/>
</dbReference>
<dbReference type="GO" id="GO:0004578">
    <property type="term" value="F:chitobiosyldiphosphodolichol beta-mannosyltransferase activity"/>
    <property type="evidence" value="ECO:0007669"/>
    <property type="project" value="UniProtKB-EC"/>
</dbReference>
<evidence type="ECO:0000313" key="13">
    <source>
        <dbReference type="Proteomes" id="UP000289323"/>
    </source>
</evidence>
<keyword evidence="10" id="KW-0472">Membrane</keyword>
<evidence type="ECO:0000256" key="7">
    <source>
        <dbReference type="ARBA" id="ARBA00022692"/>
    </source>
</evidence>
<name>A0A446BCK0_9PEZI</name>
<comment type="function">
    <text evidence="11">Participates in the formation of the lipid-linked precursor oligosaccharide for N-glycosylation. Involved in assembling the dolichol-pyrophosphate-GlcNAc(2)-Man(5) intermediate on the cytoplasmic surface of the ER.</text>
</comment>
<keyword evidence="7" id="KW-0812">Transmembrane</keyword>
<keyword evidence="8" id="KW-0256">Endoplasmic reticulum</keyword>
<dbReference type="PANTHER" id="PTHR13036:SF0">
    <property type="entry name" value="CHITOBIOSYLDIPHOSPHODOLICHOL BETA-MANNOSYLTRANSFERASE"/>
    <property type="match status" value="1"/>
</dbReference>
<evidence type="ECO:0000256" key="3">
    <source>
        <dbReference type="ARBA" id="ARBA00012611"/>
    </source>
</evidence>
<dbReference type="Gene3D" id="3.40.50.2000">
    <property type="entry name" value="Glycogen Phosphorylase B"/>
    <property type="match status" value="1"/>
</dbReference>
<proteinExistence type="predicted"/>
<dbReference type="InterPro" id="IPR026051">
    <property type="entry name" value="ALG1-like"/>
</dbReference>
<dbReference type="EMBL" id="OUUZ01000003">
    <property type="protein sequence ID" value="SPQ20193.1"/>
    <property type="molecule type" value="Genomic_DNA"/>
</dbReference>
<keyword evidence="6" id="KW-0808">Transferase</keyword>
<keyword evidence="5" id="KW-0328">Glycosyltransferase</keyword>
<sequence>MIALLIYALLLCALGLGLVALSTYSALGFTKYDGPPAGSTEGTVSVHVLVLGDIGRSPRMTYHALSIAKHGGKVNLIGYLETSPHPDVAGNPNITISPLPTPPRKPQSVPFILFAPWKVLCQVYHLTHLLARGLPPAQWILVQNPPSIPTLAVASLVCHLRNSKLIIDWHNYGWTILAGTRGRRHPLVTLSKLYECYFGRLGHLHLTVTHAMARQLRSPPYSIAQPMLAVHDRPAAIFQPITSPSARKETLARVLPEPERALIPHLLDGTMRLVVSSTSWTPDEDFSLLLDALVQYATPTTPSTTSADRTPILAVITGKGPQRDLYARRIAALTAAGRLPNVRVATAFLPFADYAGLLACADLGVCLHRSSSGVDLPMKVVDMFGAGLPVAAYSRYESFAELVREGDNGTGFETAEELAGVLVRLLGAGGKAELDRLKEGAVREGRRRWDEEWDSKLGMVLGLVS</sequence>
<gene>
    <name evidence="12" type="ORF">TT172_LOCUS2612</name>
</gene>
<accession>A0A446BCK0</accession>
<evidence type="ECO:0000256" key="4">
    <source>
        <dbReference type="ARBA" id="ARBA00015841"/>
    </source>
</evidence>
<dbReference type="GO" id="GO:0005789">
    <property type="term" value="C:endoplasmic reticulum membrane"/>
    <property type="evidence" value="ECO:0007669"/>
    <property type="project" value="UniProtKB-SubCell"/>
</dbReference>
<organism evidence="12 13">
    <name type="scientific">Thermothielavioides terrestris</name>
    <dbReference type="NCBI Taxonomy" id="2587410"/>
    <lineage>
        <taxon>Eukaryota</taxon>
        <taxon>Fungi</taxon>
        <taxon>Dikarya</taxon>
        <taxon>Ascomycota</taxon>
        <taxon>Pezizomycotina</taxon>
        <taxon>Sordariomycetes</taxon>
        <taxon>Sordariomycetidae</taxon>
        <taxon>Sordariales</taxon>
        <taxon>Chaetomiaceae</taxon>
        <taxon>Thermothielavioides</taxon>
    </lineage>
</organism>
<dbReference type="PANTHER" id="PTHR13036">
    <property type="entry name" value="BETA1,4 MANNOSYLTRANSFERASE"/>
    <property type="match status" value="1"/>
</dbReference>
<evidence type="ECO:0000256" key="11">
    <source>
        <dbReference type="ARBA" id="ARBA00024899"/>
    </source>
</evidence>
<evidence type="ECO:0000256" key="6">
    <source>
        <dbReference type="ARBA" id="ARBA00022679"/>
    </source>
</evidence>
<protein>
    <recommendedName>
        <fullName evidence="4">Chitobiosyldiphosphodolichol beta-mannosyltransferase</fullName>
        <ecNumber evidence="3">2.4.1.142</ecNumber>
    </recommendedName>
</protein>
<comment type="pathway">
    <text evidence="2">Protein modification; protein glycosylation.</text>
</comment>
<dbReference type="EC" id="2.4.1.142" evidence="3"/>
<keyword evidence="9" id="KW-1133">Transmembrane helix</keyword>
<evidence type="ECO:0000256" key="9">
    <source>
        <dbReference type="ARBA" id="ARBA00022989"/>
    </source>
</evidence>
<evidence type="ECO:0000256" key="10">
    <source>
        <dbReference type="ARBA" id="ARBA00023136"/>
    </source>
</evidence>
<evidence type="ECO:0000256" key="1">
    <source>
        <dbReference type="ARBA" id="ARBA00004389"/>
    </source>
</evidence>
<dbReference type="AlphaFoldDB" id="A0A446BCK0"/>
<evidence type="ECO:0000256" key="5">
    <source>
        <dbReference type="ARBA" id="ARBA00022676"/>
    </source>
</evidence>
<evidence type="ECO:0000256" key="2">
    <source>
        <dbReference type="ARBA" id="ARBA00004922"/>
    </source>
</evidence>
<comment type="subcellular location">
    <subcellularLocation>
        <location evidence="1">Endoplasmic reticulum membrane</location>
        <topology evidence="1">Single-pass membrane protein</topology>
    </subcellularLocation>
</comment>
<evidence type="ECO:0000313" key="12">
    <source>
        <dbReference type="EMBL" id="SPQ20193.1"/>
    </source>
</evidence>